<dbReference type="Proteomes" id="UP000284605">
    <property type="component" value="Unassembled WGS sequence"/>
</dbReference>
<organism evidence="5 6">
    <name type="scientific">Oleomonas cavernae</name>
    <dbReference type="NCBI Taxonomy" id="2320859"/>
    <lineage>
        <taxon>Bacteria</taxon>
        <taxon>Pseudomonadati</taxon>
        <taxon>Pseudomonadota</taxon>
        <taxon>Alphaproteobacteria</taxon>
        <taxon>Acetobacterales</taxon>
        <taxon>Acetobacteraceae</taxon>
        <taxon>Oleomonas</taxon>
    </lineage>
</organism>
<dbReference type="RefSeq" id="WP_119782542.1">
    <property type="nucleotide sequence ID" value="NZ_QYUK01000016.1"/>
</dbReference>
<accession>A0A418VTM3</accession>
<keyword evidence="3" id="KW-0804">Transcription</keyword>
<comment type="caution">
    <text evidence="5">The sequence shown here is derived from an EMBL/GenBank/DDBJ whole genome shotgun (WGS) entry which is preliminary data.</text>
</comment>
<evidence type="ECO:0000259" key="4">
    <source>
        <dbReference type="PROSITE" id="PS50956"/>
    </source>
</evidence>
<dbReference type="PANTHER" id="PTHR30154">
    <property type="entry name" value="LEUCINE-RESPONSIVE REGULATORY PROTEIN"/>
    <property type="match status" value="1"/>
</dbReference>
<dbReference type="InterPro" id="IPR011008">
    <property type="entry name" value="Dimeric_a/b-barrel"/>
</dbReference>
<proteinExistence type="predicted"/>
<dbReference type="InterPro" id="IPR019888">
    <property type="entry name" value="Tscrpt_reg_AsnC-like"/>
</dbReference>
<reference evidence="5 6" key="1">
    <citation type="submission" date="2018-09" db="EMBL/GenBank/DDBJ databases">
        <authorList>
            <person name="Zhu H."/>
        </authorList>
    </citation>
    <scope>NUCLEOTIDE SEQUENCE [LARGE SCALE GENOMIC DNA]</scope>
    <source>
        <strain evidence="5 6">K1W22B-8</strain>
    </source>
</reference>
<evidence type="ECO:0000256" key="2">
    <source>
        <dbReference type="ARBA" id="ARBA00023125"/>
    </source>
</evidence>
<dbReference type="InterPro" id="IPR019887">
    <property type="entry name" value="Tscrpt_reg_AsnC/Lrp_C"/>
</dbReference>
<dbReference type="InterPro" id="IPR000485">
    <property type="entry name" value="AsnC-type_HTH_dom"/>
</dbReference>
<dbReference type="SUPFAM" id="SSF54909">
    <property type="entry name" value="Dimeric alpha+beta barrel"/>
    <property type="match status" value="1"/>
</dbReference>
<gene>
    <name evidence="5" type="ORF">D3874_25495</name>
</gene>
<dbReference type="GO" id="GO:0043200">
    <property type="term" value="P:response to amino acid"/>
    <property type="evidence" value="ECO:0007669"/>
    <property type="project" value="TreeGrafter"/>
</dbReference>
<dbReference type="InterPro" id="IPR036390">
    <property type="entry name" value="WH_DNA-bd_sf"/>
</dbReference>
<dbReference type="Gene3D" id="3.30.70.920">
    <property type="match status" value="1"/>
</dbReference>
<evidence type="ECO:0000256" key="3">
    <source>
        <dbReference type="ARBA" id="ARBA00023163"/>
    </source>
</evidence>
<evidence type="ECO:0000313" key="5">
    <source>
        <dbReference type="EMBL" id="RJF80490.1"/>
    </source>
</evidence>
<name>A0A418VTM3_9PROT</name>
<evidence type="ECO:0000256" key="1">
    <source>
        <dbReference type="ARBA" id="ARBA00023015"/>
    </source>
</evidence>
<sequence length="152" mass="15590">MLDAIDHALIARLQEDGRLGVAELGQAVGLSPSAANERVRKLMAKGAIRAVVALADPAALGLGITGFVTVTLVHGADEAVFVAAIQADPSVQECHHVTGAANYLLKVRLADVAGLEALLKRLKATGVVARTETMLALSTPKETTALPVGAVP</sequence>
<dbReference type="Pfam" id="PF01037">
    <property type="entry name" value="AsnC_trans_reg"/>
    <property type="match status" value="1"/>
</dbReference>
<dbReference type="PROSITE" id="PS50956">
    <property type="entry name" value="HTH_ASNC_2"/>
    <property type="match status" value="1"/>
</dbReference>
<feature type="domain" description="HTH asnC-type" evidence="4">
    <location>
        <begin position="2"/>
        <end position="63"/>
    </location>
</feature>
<dbReference type="InterPro" id="IPR036388">
    <property type="entry name" value="WH-like_DNA-bd_sf"/>
</dbReference>
<keyword evidence="6" id="KW-1185">Reference proteome</keyword>
<dbReference type="EMBL" id="QYUK01000016">
    <property type="protein sequence ID" value="RJF80490.1"/>
    <property type="molecule type" value="Genomic_DNA"/>
</dbReference>
<keyword evidence="1" id="KW-0805">Transcription regulation</keyword>
<protein>
    <submittedName>
        <fullName evidence="5">Lrp/AsnC family transcriptional regulator</fullName>
    </submittedName>
</protein>
<dbReference type="PANTHER" id="PTHR30154:SF53">
    <property type="entry name" value="HTH-TYPE TRANSCRIPTIONAL REGULATOR LRPC"/>
    <property type="match status" value="1"/>
</dbReference>
<dbReference type="SMART" id="SM00344">
    <property type="entry name" value="HTH_ASNC"/>
    <property type="match status" value="1"/>
</dbReference>
<dbReference type="PRINTS" id="PR00033">
    <property type="entry name" value="HTHASNC"/>
</dbReference>
<dbReference type="GO" id="GO:0043565">
    <property type="term" value="F:sequence-specific DNA binding"/>
    <property type="evidence" value="ECO:0007669"/>
    <property type="project" value="InterPro"/>
</dbReference>
<dbReference type="InterPro" id="IPR019885">
    <property type="entry name" value="Tscrpt_reg_HTH_AsnC-type_CS"/>
</dbReference>
<dbReference type="AlphaFoldDB" id="A0A418VTM3"/>
<dbReference type="PROSITE" id="PS00519">
    <property type="entry name" value="HTH_ASNC_1"/>
    <property type="match status" value="1"/>
</dbReference>
<dbReference type="Pfam" id="PF13404">
    <property type="entry name" value="HTH_AsnC-type"/>
    <property type="match status" value="1"/>
</dbReference>
<dbReference type="GO" id="GO:0005829">
    <property type="term" value="C:cytosol"/>
    <property type="evidence" value="ECO:0007669"/>
    <property type="project" value="TreeGrafter"/>
</dbReference>
<dbReference type="Gene3D" id="1.10.10.10">
    <property type="entry name" value="Winged helix-like DNA-binding domain superfamily/Winged helix DNA-binding domain"/>
    <property type="match status" value="1"/>
</dbReference>
<dbReference type="OrthoDB" id="9813313at2"/>
<evidence type="ECO:0000313" key="6">
    <source>
        <dbReference type="Proteomes" id="UP000284605"/>
    </source>
</evidence>
<keyword evidence="2" id="KW-0238">DNA-binding</keyword>
<dbReference type="SUPFAM" id="SSF46785">
    <property type="entry name" value="Winged helix' DNA-binding domain"/>
    <property type="match status" value="1"/>
</dbReference>